<evidence type="ECO:0000313" key="4">
    <source>
        <dbReference type="Proteomes" id="UP001233999"/>
    </source>
</evidence>
<reference evidence="3" key="2">
    <citation type="submission" date="2023-05" db="EMBL/GenBank/DDBJ databases">
        <authorList>
            <person name="Fouks B."/>
        </authorList>
    </citation>
    <scope>NUCLEOTIDE SEQUENCE</scope>
    <source>
        <strain evidence="3">Stay&amp;Tobe</strain>
        <tissue evidence="3">Testes</tissue>
    </source>
</reference>
<feature type="non-terminal residue" evidence="3">
    <location>
        <position position="1"/>
    </location>
</feature>
<dbReference type="Proteomes" id="UP001233999">
    <property type="component" value="Unassembled WGS sequence"/>
</dbReference>
<keyword evidence="1" id="KW-0479">Metal-binding</keyword>
<dbReference type="Gene3D" id="3.30.160.60">
    <property type="entry name" value="Classic Zinc Finger"/>
    <property type="match status" value="1"/>
</dbReference>
<gene>
    <name evidence="3" type="ORF">L9F63_014461</name>
</gene>
<protein>
    <recommendedName>
        <fullName evidence="2">C2H2-type domain-containing protein</fullName>
    </recommendedName>
</protein>
<sequence length="88" mass="10337">SLFLLPGRVRSTYEDKFITDPYTPGLYHCVLCGKTVRNRWHHISAHFPGEHKCRLCTAVYSRVDKLKTHLRTVHNIEITKYSRSPHFV</sequence>
<dbReference type="SMART" id="SM00355">
    <property type="entry name" value="ZnF_C2H2"/>
    <property type="match status" value="2"/>
</dbReference>
<feature type="non-terminal residue" evidence="3">
    <location>
        <position position="88"/>
    </location>
</feature>
<keyword evidence="1" id="KW-0862">Zinc</keyword>
<feature type="domain" description="C2H2-type" evidence="2">
    <location>
        <begin position="51"/>
        <end position="79"/>
    </location>
</feature>
<dbReference type="PROSITE" id="PS50157">
    <property type="entry name" value="ZINC_FINGER_C2H2_2"/>
    <property type="match status" value="1"/>
</dbReference>
<reference evidence="3" key="1">
    <citation type="journal article" date="2023" name="IScience">
        <title>Live-bearing cockroach genome reveals convergent evolutionary mechanisms linked to viviparity in insects and beyond.</title>
        <authorList>
            <person name="Fouks B."/>
            <person name="Harrison M.C."/>
            <person name="Mikhailova A.A."/>
            <person name="Marchal E."/>
            <person name="English S."/>
            <person name="Carruthers M."/>
            <person name="Jennings E.C."/>
            <person name="Chiamaka E.L."/>
            <person name="Frigard R.A."/>
            <person name="Pippel M."/>
            <person name="Attardo G.M."/>
            <person name="Benoit J.B."/>
            <person name="Bornberg-Bauer E."/>
            <person name="Tobe S.S."/>
        </authorList>
    </citation>
    <scope>NUCLEOTIDE SEQUENCE</scope>
    <source>
        <strain evidence="3">Stay&amp;Tobe</strain>
    </source>
</reference>
<dbReference type="PROSITE" id="PS00028">
    <property type="entry name" value="ZINC_FINGER_C2H2_1"/>
    <property type="match status" value="1"/>
</dbReference>
<accession>A0AAD8EKN4</accession>
<dbReference type="InterPro" id="IPR013087">
    <property type="entry name" value="Znf_C2H2_type"/>
</dbReference>
<dbReference type="EMBL" id="JASPKZ010003067">
    <property type="protein sequence ID" value="KAJ9594145.1"/>
    <property type="molecule type" value="Genomic_DNA"/>
</dbReference>
<evidence type="ECO:0000256" key="1">
    <source>
        <dbReference type="PROSITE-ProRule" id="PRU00042"/>
    </source>
</evidence>
<dbReference type="GO" id="GO:0008270">
    <property type="term" value="F:zinc ion binding"/>
    <property type="evidence" value="ECO:0007669"/>
    <property type="project" value="UniProtKB-KW"/>
</dbReference>
<organism evidence="3 4">
    <name type="scientific">Diploptera punctata</name>
    <name type="common">Pacific beetle cockroach</name>
    <dbReference type="NCBI Taxonomy" id="6984"/>
    <lineage>
        <taxon>Eukaryota</taxon>
        <taxon>Metazoa</taxon>
        <taxon>Ecdysozoa</taxon>
        <taxon>Arthropoda</taxon>
        <taxon>Hexapoda</taxon>
        <taxon>Insecta</taxon>
        <taxon>Pterygota</taxon>
        <taxon>Neoptera</taxon>
        <taxon>Polyneoptera</taxon>
        <taxon>Dictyoptera</taxon>
        <taxon>Blattodea</taxon>
        <taxon>Blaberoidea</taxon>
        <taxon>Blaberidae</taxon>
        <taxon>Diplopterinae</taxon>
        <taxon>Diploptera</taxon>
    </lineage>
</organism>
<keyword evidence="4" id="KW-1185">Reference proteome</keyword>
<comment type="caution">
    <text evidence="3">The sequence shown here is derived from an EMBL/GenBank/DDBJ whole genome shotgun (WGS) entry which is preliminary data.</text>
</comment>
<evidence type="ECO:0000259" key="2">
    <source>
        <dbReference type="PROSITE" id="PS50157"/>
    </source>
</evidence>
<evidence type="ECO:0000313" key="3">
    <source>
        <dbReference type="EMBL" id="KAJ9594145.1"/>
    </source>
</evidence>
<dbReference type="AlphaFoldDB" id="A0AAD8EKN4"/>
<proteinExistence type="predicted"/>
<name>A0AAD8EKN4_DIPPU</name>
<keyword evidence="1" id="KW-0863">Zinc-finger</keyword>